<gene>
    <name evidence="1" type="ORF">PR048_028053</name>
</gene>
<accession>A0ABQ9GI72</accession>
<dbReference type="Proteomes" id="UP001159363">
    <property type="component" value="Chromosome 11"/>
</dbReference>
<protein>
    <submittedName>
        <fullName evidence="1">Uncharacterized protein</fullName>
    </submittedName>
</protein>
<dbReference type="EMBL" id="JARBHB010000012">
    <property type="protein sequence ID" value="KAJ8871720.1"/>
    <property type="molecule type" value="Genomic_DNA"/>
</dbReference>
<comment type="caution">
    <text evidence="1">The sequence shown here is derived from an EMBL/GenBank/DDBJ whole genome shotgun (WGS) entry which is preliminary data.</text>
</comment>
<sequence>MSLPLPACVFTGTLIGMLPAKWQRRPVFRRCKPLKLPHRRNPTPSGLRRFGFSGNTFVVLQFFLVRGRTVFVPYPEEPPPPPLCGLKSFSSARGSFIDRPALPRRTVPVSGWLLVYIDSASWDTDCSSLRNLFNPYTLSVPPPSLARVSARAIRVILARAKRAPSPLRAGYKTDVQCSLSAACTCGTFSGDLIISLMKMGIVPDDVLGWRVFSGVSHFPRPFISALLHTSITLIGSQDLDVKRRPNLFTHSNILQGLQLSCTHPCPPLGERTCARSSSLRRFCNIRGRRSCSRSNVSLRVACAVILPLKGSPLPARARLSDRVGRGEPSTFRVDVRHNSECWAVSLISAPSTSLLGLEYPKQLQRYSGNTARIARRSDEALGVRVSVVCIAPSHLDIVRGCPMGLHPTLNLYDVFHACSPIVQFASSTLPLSDTRSRKLPVHWLSRCSSTIARNSATHSFIRFNSTRGPEACGQANYQYHIEVVLSPHINKFEQVSDWLTGSDECKFRVVIKAITKANRVQSPAGSPDFRKWESCRTMPLVGGFPRGSPVSPAPLFRCRSIFTSITLIGSEDLAVKSRPNIFTRSIRAMRSTSKRRPMN</sequence>
<evidence type="ECO:0000313" key="1">
    <source>
        <dbReference type="EMBL" id="KAJ8871720.1"/>
    </source>
</evidence>
<name>A0ABQ9GI72_9NEOP</name>
<reference evidence="1 2" key="1">
    <citation type="submission" date="2023-02" db="EMBL/GenBank/DDBJ databases">
        <title>LHISI_Scaffold_Assembly.</title>
        <authorList>
            <person name="Stuart O.P."/>
            <person name="Cleave R."/>
            <person name="Magrath M.J.L."/>
            <person name="Mikheyev A.S."/>
        </authorList>
    </citation>
    <scope>NUCLEOTIDE SEQUENCE [LARGE SCALE GENOMIC DNA]</scope>
    <source>
        <strain evidence="1">Daus_M_001</strain>
        <tissue evidence="1">Leg muscle</tissue>
    </source>
</reference>
<organism evidence="1 2">
    <name type="scientific">Dryococelus australis</name>
    <dbReference type="NCBI Taxonomy" id="614101"/>
    <lineage>
        <taxon>Eukaryota</taxon>
        <taxon>Metazoa</taxon>
        <taxon>Ecdysozoa</taxon>
        <taxon>Arthropoda</taxon>
        <taxon>Hexapoda</taxon>
        <taxon>Insecta</taxon>
        <taxon>Pterygota</taxon>
        <taxon>Neoptera</taxon>
        <taxon>Polyneoptera</taxon>
        <taxon>Phasmatodea</taxon>
        <taxon>Verophasmatodea</taxon>
        <taxon>Anareolatae</taxon>
        <taxon>Phasmatidae</taxon>
        <taxon>Eurycanthinae</taxon>
        <taxon>Dryococelus</taxon>
    </lineage>
</organism>
<evidence type="ECO:0000313" key="2">
    <source>
        <dbReference type="Proteomes" id="UP001159363"/>
    </source>
</evidence>
<proteinExistence type="predicted"/>
<keyword evidence="2" id="KW-1185">Reference proteome</keyword>